<comment type="caution">
    <text evidence="1">The sequence shown here is derived from an EMBL/GenBank/DDBJ whole genome shotgun (WGS) entry which is preliminary data.</text>
</comment>
<sequence>MLPPSNLPLSVTPCLLRTIGRHFRVIRGLLARVRELDERHTDRGARSSWEDQGEKTKLQLTGAIVFLDSFNSYPDRPQGASSVPHGRLTRRKLSHCPSSLNIPVGLESGRMQSGTIACWPPTLNVPCQRTPWNHGQASVL</sequence>
<dbReference type="AlphaFoldDB" id="A0A2R6S3K7"/>
<accession>A0A2R6S3K7</accession>
<keyword evidence="2" id="KW-1185">Reference proteome</keyword>
<protein>
    <submittedName>
        <fullName evidence="1">Uncharacterized protein</fullName>
    </submittedName>
</protein>
<organism evidence="1 2">
    <name type="scientific">Hermanssonia centrifuga</name>
    <dbReference type="NCBI Taxonomy" id="98765"/>
    <lineage>
        <taxon>Eukaryota</taxon>
        <taxon>Fungi</taxon>
        <taxon>Dikarya</taxon>
        <taxon>Basidiomycota</taxon>
        <taxon>Agaricomycotina</taxon>
        <taxon>Agaricomycetes</taxon>
        <taxon>Polyporales</taxon>
        <taxon>Meruliaceae</taxon>
        <taxon>Hermanssonia</taxon>
    </lineage>
</organism>
<name>A0A2R6S3K7_9APHY</name>
<dbReference type="EMBL" id="MLYV02000095">
    <property type="protein sequence ID" value="PSS36843.1"/>
    <property type="molecule type" value="Genomic_DNA"/>
</dbReference>
<evidence type="ECO:0000313" key="2">
    <source>
        <dbReference type="Proteomes" id="UP000186601"/>
    </source>
</evidence>
<dbReference type="Proteomes" id="UP000186601">
    <property type="component" value="Unassembled WGS sequence"/>
</dbReference>
<gene>
    <name evidence="1" type="ORF">PHLCEN_2v1271</name>
</gene>
<reference evidence="1 2" key="1">
    <citation type="submission" date="2018-02" db="EMBL/GenBank/DDBJ databases">
        <title>Genome sequence of the basidiomycete white-rot fungus Phlebia centrifuga.</title>
        <authorList>
            <person name="Granchi Z."/>
            <person name="Peng M."/>
            <person name="de Vries R.P."/>
            <person name="Hilden K."/>
            <person name="Makela M.R."/>
            <person name="Grigoriev I."/>
            <person name="Riley R."/>
        </authorList>
    </citation>
    <scope>NUCLEOTIDE SEQUENCE [LARGE SCALE GENOMIC DNA]</scope>
    <source>
        <strain evidence="1 2">FBCC195</strain>
    </source>
</reference>
<evidence type="ECO:0000313" key="1">
    <source>
        <dbReference type="EMBL" id="PSS36843.1"/>
    </source>
</evidence>
<proteinExistence type="predicted"/>